<dbReference type="PATRIC" id="fig|1434111.4.peg.231"/>
<protein>
    <submittedName>
        <fullName evidence="2">Uncharacterized protein</fullName>
    </submittedName>
</protein>
<keyword evidence="1" id="KW-0472">Membrane</keyword>
<dbReference type="Proteomes" id="UP000033072">
    <property type="component" value="Chromosome"/>
</dbReference>
<reference evidence="2 3" key="1">
    <citation type="submission" date="2014-07" db="EMBL/GenBank/DDBJ databases">
        <title>Methanogenic archaea and the global carbon cycle.</title>
        <authorList>
            <person name="Henriksen J.R."/>
            <person name="Luke J."/>
            <person name="Reinhart S."/>
            <person name="Benedict M.N."/>
            <person name="Youngblut N.D."/>
            <person name="Metcalf M.E."/>
            <person name="Whitaker R.J."/>
            <person name="Metcalf W.W."/>
        </authorList>
    </citation>
    <scope>NUCLEOTIDE SEQUENCE [LARGE SCALE GENOMIC DNA]</scope>
    <source>
        <strain evidence="2 3">Z-7289</strain>
    </source>
</reference>
<dbReference type="HOGENOM" id="CLU_665009_0_0_2"/>
<keyword evidence="1" id="KW-0812">Transmembrane</keyword>
<dbReference type="RefSeq" id="WP_048124269.1">
    <property type="nucleotide sequence ID" value="NZ_CP009515.1"/>
</dbReference>
<dbReference type="EMBL" id="CP009515">
    <property type="protein sequence ID" value="AKB73450.1"/>
    <property type="molecule type" value="Genomic_DNA"/>
</dbReference>
<dbReference type="AlphaFoldDB" id="A0A0E3WSS0"/>
<dbReference type="OrthoDB" id="135626at2157"/>
<accession>A0A0E3WSS0</accession>
<proteinExistence type="predicted"/>
<keyword evidence="1" id="KW-1133">Transmembrane helix</keyword>
<name>A0A0E3WSS0_9EURY</name>
<sequence length="395" mass="44134">MSLPEKKNCLKLREFTFRLLSLIVFLTFFCVQANPASGAMDGTITEEESPLIVDFFSDHDLSDATVRFEQPLENVSLVFTLSSGKEILKSETFHLGSVDRGQEITKVIFWGLEEDFKKDKESYTAQLSVKDGSKTLESRKLSFSYRNQYLSTLKIVDFSADSEKSSVLITLTSSANLGFVQMPEPGIVDLDLKLLSGTDIIYSENLENVPVTDAYYKAMAWPFLLEKDKDYTALLKVHSHSPDITTAYTSKFRAEEKVELLDTDIDVDEYGASVTIVGKSQVPFDGIIRVVLTPEKGDVQVFEETADILTAGQEDTVGIIWQGVPRGDYNVKIYVLNLEGEVMDSYETVLRIFEPVAEITPSEKSPAFGIQAALGIFLCFAVLLGRKKRGKKEVR</sequence>
<evidence type="ECO:0000313" key="3">
    <source>
        <dbReference type="Proteomes" id="UP000033072"/>
    </source>
</evidence>
<organism evidence="2 3">
    <name type="scientific">Methanosarcina lacustris Z-7289</name>
    <dbReference type="NCBI Taxonomy" id="1434111"/>
    <lineage>
        <taxon>Archaea</taxon>
        <taxon>Methanobacteriati</taxon>
        <taxon>Methanobacteriota</taxon>
        <taxon>Stenosarchaea group</taxon>
        <taxon>Methanomicrobia</taxon>
        <taxon>Methanosarcinales</taxon>
        <taxon>Methanosarcinaceae</taxon>
        <taxon>Methanosarcina</taxon>
    </lineage>
</organism>
<gene>
    <name evidence="2" type="ORF">MSLAZ_0189</name>
</gene>
<evidence type="ECO:0000256" key="1">
    <source>
        <dbReference type="SAM" id="Phobius"/>
    </source>
</evidence>
<keyword evidence="3" id="KW-1185">Reference proteome</keyword>
<dbReference type="STRING" id="1434111.MSLAZ_0189"/>
<dbReference type="GeneID" id="24804860"/>
<dbReference type="KEGG" id="mls:MSLAZ_0189"/>
<evidence type="ECO:0000313" key="2">
    <source>
        <dbReference type="EMBL" id="AKB73450.1"/>
    </source>
</evidence>
<feature type="transmembrane region" description="Helical" evidence="1">
    <location>
        <begin position="368"/>
        <end position="385"/>
    </location>
</feature>